<keyword evidence="2" id="KW-1185">Reference proteome</keyword>
<dbReference type="HOGENOM" id="CLU_118801_0_0_1"/>
<reference evidence="1" key="1">
    <citation type="submission" date="2015-04" db="UniProtKB">
        <authorList>
            <consortium name="EnsemblPlants"/>
        </authorList>
    </citation>
    <scope>IDENTIFICATION</scope>
</reference>
<evidence type="ECO:0000313" key="2">
    <source>
        <dbReference type="Proteomes" id="UP000026962"/>
    </source>
</evidence>
<accession>A0A0E0KW94</accession>
<organism evidence="1">
    <name type="scientific">Oryza punctata</name>
    <name type="common">Red rice</name>
    <dbReference type="NCBI Taxonomy" id="4537"/>
    <lineage>
        <taxon>Eukaryota</taxon>
        <taxon>Viridiplantae</taxon>
        <taxon>Streptophyta</taxon>
        <taxon>Embryophyta</taxon>
        <taxon>Tracheophyta</taxon>
        <taxon>Spermatophyta</taxon>
        <taxon>Magnoliopsida</taxon>
        <taxon>Liliopsida</taxon>
        <taxon>Poales</taxon>
        <taxon>Poaceae</taxon>
        <taxon>BOP clade</taxon>
        <taxon>Oryzoideae</taxon>
        <taxon>Oryzeae</taxon>
        <taxon>Oryzinae</taxon>
        <taxon>Oryza</taxon>
    </lineage>
</organism>
<evidence type="ECO:0000313" key="1">
    <source>
        <dbReference type="EnsemblPlants" id="OPUNC04G25770.1"/>
    </source>
</evidence>
<reference evidence="1" key="2">
    <citation type="submission" date="2018-05" db="EMBL/GenBank/DDBJ databases">
        <title>OpunRS2 (Oryza punctata Reference Sequence Version 2).</title>
        <authorList>
            <person name="Zhang J."/>
            <person name="Kudrna D."/>
            <person name="Lee S."/>
            <person name="Talag J."/>
            <person name="Welchert J."/>
            <person name="Wing R.A."/>
        </authorList>
    </citation>
    <scope>NUCLEOTIDE SEQUENCE [LARGE SCALE GENOMIC DNA]</scope>
</reference>
<sequence length="165" mass="17669">MEKIQEPVRHGDEAWSLLEPVPVSRVFERIKGDLLVNGSPQVTTLQEIEEALTRIEVTATAAAVATGVPLLSPQSPRWMVEHPLAANEPDVPGGMDPILQPPEQDDVAAVTNTPPATSAMPTQLALATLTQLALDSLFATPPMLVIPMPPPAKAVAVGRRVRLRK</sequence>
<name>A0A0E0KW94_ORYPU</name>
<proteinExistence type="predicted"/>
<dbReference type="EnsemblPlants" id="OPUNC04G25770.1">
    <property type="protein sequence ID" value="OPUNC04G25770.1"/>
    <property type="gene ID" value="OPUNC04G25770"/>
</dbReference>
<dbReference type="Proteomes" id="UP000026962">
    <property type="component" value="Chromosome 4"/>
</dbReference>
<protein>
    <submittedName>
        <fullName evidence="1">Uncharacterized protein</fullName>
    </submittedName>
</protein>
<dbReference type="Gramene" id="OPUNC04G25770.1">
    <property type="protein sequence ID" value="OPUNC04G25770.1"/>
    <property type="gene ID" value="OPUNC04G25770"/>
</dbReference>
<dbReference type="AlphaFoldDB" id="A0A0E0KW94"/>